<dbReference type="InterPro" id="IPR035093">
    <property type="entry name" value="RelE/ParE_toxin_dom_sf"/>
</dbReference>
<sequence length="110" mass="13283">MKVNIVISASAQAQIRNVIEWSSRHQPVERVKEKIKTVILQWKKQIEKFPQSGIRCQYLEDLSYQEMLKDDYRFIYEINQTDTEHCFVYLHIFCHQRMDYKTLIETSLVV</sequence>
<organism evidence="1 3">
    <name type="scientific">Pseudoalteromonas holothuriae</name>
    <dbReference type="NCBI Taxonomy" id="2963714"/>
    <lineage>
        <taxon>Bacteria</taxon>
        <taxon>Pseudomonadati</taxon>
        <taxon>Pseudomonadota</taxon>
        <taxon>Gammaproteobacteria</taxon>
        <taxon>Alteromonadales</taxon>
        <taxon>Pseudoalteromonadaceae</taxon>
        <taxon>Pseudoalteromonas</taxon>
    </lineage>
</organism>
<dbReference type="Gene3D" id="3.30.2310.20">
    <property type="entry name" value="RelE-like"/>
    <property type="match status" value="1"/>
</dbReference>
<dbReference type="EMBL" id="CAMAPD010000030">
    <property type="protein sequence ID" value="CAH9068061.1"/>
    <property type="molecule type" value="Genomic_DNA"/>
</dbReference>
<dbReference type="Proteomes" id="UP001152485">
    <property type="component" value="Unassembled WGS sequence"/>
</dbReference>
<comment type="caution">
    <text evidence="1">The sequence shown here is derived from an EMBL/GenBank/DDBJ whole genome shotgun (WGS) entry which is preliminary data.</text>
</comment>
<dbReference type="RefSeq" id="WP_261595313.1">
    <property type="nucleotide sequence ID" value="NZ_CAMAPC010000027.1"/>
</dbReference>
<reference evidence="1 4" key="1">
    <citation type="submission" date="2022-07" db="EMBL/GenBank/DDBJ databases">
        <authorList>
            <person name="Criscuolo A."/>
        </authorList>
    </citation>
    <scope>NUCLEOTIDE SEQUENCE</scope>
    <source>
        <strain evidence="4">CIP 111951</strain>
        <strain evidence="1">CIP111854</strain>
        <strain evidence="2">CIP111951</strain>
    </source>
</reference>
<dbReference type="AlphaFoldDB" id="A0A9W4R4L9"/>
<dbReference type="Proteomes" id="UP001152467">
    <property type="component" value="Unassembled WGS sequence"/>
</dbReference>
<name>A0A9W4R4L9_9GAMM</name>
<evidence type="ECO:0000313" key="1">
    <source>
        <dbReference type="EMBL" id="CAH9066916.1"/>
    </source>
</evidence>
<protein>
    <submittedName>
        <fullName evidence="1">Uncharacterized protein</fullName>
    </submittedName>
</protein>
<evidence type="ECO:0000313" key="3">
    <source>
        <dbReference type="Proteomes" id="UP001152467"/>
    </source>
</evidence>
<accession>A0A9W4R4L9</accession>
<evidence type="ECO:0000313" key="4">
    <source>
        <dbReference type="Proteomes" id="UP001152485"/>
    </source>
</evidence>
<keyword evidence="3" id="KW-1185">Reference proteome</keyword>
<proteinExistence type="predicted"/>
<dbReference type="EMBL" id="CAMAPC010000027">
    <property type="protein sequence ID" value="CAH9066916.1"/>
    <property type="molecule type" value="Genomic_DNA"/>
</dbReference>
<gene>
    <name evidence="1" type="ORF">PSECIP111854_03986</name>
    <name evidence="2" type="ORF">PSECIP111951_03998</name>
</gene>
<evidence type="ECO:0000313" key="2">
    <source>
        <dbReference type="EMBL" id="CAH9068061.1"/>
    </source>
</evidence>